<dbReference type="PANTHER" id="PTHR30023">
    <property type="entry name" value="D-ALANYL-D-ALANINE CARBOXYPEPTIDASE"/>
    <property type="match status" value="1"/>
</dbReference>
<evidence type="ECO:0000313" key="4">
    <source>
        <dbReference type="Proteomes" id="UP000185622"/>
    </source>
</evidence>
<comment type="similarity">
    <text evidence="1">Belongs to the peptidase S13 family.</text>
</comment>
<keyword evidence="4" id="KW-1185">Reference proteome</keyword>
<keyword evidence="2" id="KW-0378">Hydrolase</keyword>
<protein>
    <submittedName>
        <fullName evidence="3">D-alanyl-D-alanine carboxypeptidase/D-alanyl-D-alanine-endopeptidase</fullName>
    </submittedName>
</protein>
<dbReference type="InterPro" id="IPR000667">
    <property type="entry name" value="Peptidase_S13"/>
</dbReference>
<name>A0ABN4XDH8_9RHOB</name>
<keyword evidence="3" id="KW-0121">Carboxypeptidase</keyword>
<proteinExistence type="inferred from homology"/>
<dbReference type="EMBL" id="CP019437">
    <property type="protein sequence ID" value="AQS49245.1"/>
    <property type="molecule type" value="Genomic_DNA"/>
</dbReference>
<gene>
    <name evidence="3" type="ORF">BMG03_16715</name>
</gene>
<dbReference type="Gene3D" id="3.40.710.10">
    <property type="entry name" value="DD-peptidase/beta-lactamase superfamily"/>
    <property type="match status" value="2"/>
</dbReference>
<dbReference type="RefSeq" id="WP_075774053.1">
    <property type="nucleotide sequence ID" value="NZ_CP019437.1"/>
</dbReference>
<evidence type="ECO:0000256" key="1">
    <source>
        <dbReference type="ARBA" id="ARBA00006096"/>
    </source>
</evidence>
<sequence>MPLTISRRFALLGGAALFVTPKTVLGQAPAAAELVRMAGLSGDVGYVVADLKTGQILEQRNPGQAMPPASALKSITSIYAMEQLGGDFRFGTQLIATGPISGGRIQGDLILAGGGDPTLTTDDLNAMAKSLAAKGVQGVTGRFLTWAGALPYKSEIANDQPIFAGYNPSISGLMLNFNRVHFQWRRSGGGWALSMDARGRDVQPQAYTAKASIAKRSSPTFTYSDRGGVEHWTVASAALGRGGSRWLPVRHPAAYAGDVFQTLARAQGTPLPAPEEARNPPGGTVLVSHDSDPLVPVLRAMMKYSTNITAEAVGMTVSKRLGAGSSLMQSGQAMTQWLQQRTGARSARFTDHSGLRADAEISPQDMVAALRNLGAPMGLRSLMKPFKLRDATGRASKSQPFSVDAKTGTLNFVSTLAGYMTAPDGTELVFAIFTADLDRRRRAGSAPRPPGQVQWVRASKILQSQLLERWAGIYG</sequence>
<dbReference type="SUPFAM" id="SSF56601">
    <property type="entry name" value="beta-lactamase/transpeptidase-like"/>
    <property type="match status" value="1"/>
</dbReference>
<reference evidence="3 4" key="1">
    <citation type="submission" date="2017-01" db="EMBL/GenBank/DDBJ databases">
        <title>The complete genome sequence of a sulfur-oxidizing marine bacterium Thioclava sp. 25B10_4T.</title>
        <authorList>
            <person name="Liu Y."/>
            <person name="Lai Q."/>
            <person name="Shao Z."/>
        </authorList>
    </citation>
    <scope>NUCLEOTIDE SEQUENCE [LARGE SCALE GENOMIC DNA]</scope>
    <source>
        <strain evidence="3 4">25B10_4</strain>
    </source>
</reference>
<keyword evidence="3" id="KW-0645">Protease</keyword>
<dbReference type="PANTHER" id="PTHR30023:SF0">
    <property type="entry name" value="PENICILLIN-SENSITIVE CARBOXYPEPTIDASE A"/>
    <property type="match status" value="1"/>
</dbReference>
<dbReference type="InterPro" id="IPR012338">
    <property type="entry name" value="Beta-lactam/transpept-like"/>
</dbReference>
<dbReference type="GO" id="GO:0004180">
    <property type="term" value="F:carboxypeptidase activity"/>
    <property type="evidence" value="ECO:0007669"/>
    <property type="project" value="UniProtKB-KW"/>
</dbReference>
<evidence type="ECO:0000313" key="3">
    <source>
        <dbReference type="EMBL" id="AQS49245.1"/>
    </source>
</evidence>
<evidence type="ECO:0000256" key="2">
    <source>
        <dbReference type="ARBA" id="ARBA00022801"/>
    </source>
</evidence>
<dbReference type="Pfam" id="PF02113">
    <property type="entry name" value="Peptidase_S13"/>
    <property type="match status" value="1"/>
</dbReference>
<dbReference type="PRINTS" id="PR00922">
    <property type="entry name" value="DADACBPTASE3"/>
</dbReference>
<accession>A0ABN4XDH8</accession>
<dbReference type="Proteomes" id="UP000185622">
    <property type="component" value="Chromosome"/>
</dbReference>
<organism evidence="3 4">
    <name type="scientific">Thioclava nitratireducens</name>
    <dbReference type="NCBI Taxonomy" id="1915078"/>
    <lineage>
        <taxon>Bacteria</taxon>
        <taxon>Pseudomonadati</taxon>
        <taxon>Pseudomonadota</taxon>
        <taxon>Alphaproteobacteria</taxon>
        <taxon>Rhodobacterales</taxon>
        <taxon>Paracoccaceae</taxon>
        <taxon>Thioclava</taxon>
    </lineage>
</organism>
<dbReference type="Gene3D" id="3.50.80.20">
    <property type="entry name" value="D-Ala-D-Ala carboxypeptidase C, peptidase S13"/>
    <property type="match status" value="1"/>
</dbReference>
<dbReference type="NCBIfam" id="TIGR00666">
    <property type="entry name" value="PBP4"/>
    <property type="match status" value="1"/>
</dbReference>